<evidence type="ECO:0000256" key="2">
    <source>
        <dbReference type="ARBA" id="ARBA00004496"/>
    </source>
</evidence>
<evidence type="ECO:0000256" key="6">
    <source>
        <dbReference type="ARBA" id="ARBA00022801"/>
    </source>
</evidence>
<evidence type="ECO:0000313" key="9">
    <source>
        <dbReference type="EMBL" id="VEU21945.1"/>
    </source>
</evidence>
<evidence type="ECO:0000256" key="3">
    <source>
        <dbReference type="ARBA" id="ARBA00004961"/>
    </source>
</evidence>
<organism evidence="9 10">
    <name type="scientific">Brettanomyces naardenensis</name>
    <name type="common">Yeast</name>
    <dbReference type="NCBI Taxonomy" id="13370"/>
    <lineage>
        <taxon>Eukaryota</taxon>
        <taxon>Fungi</taxon>
        <taxon>Dikarya</taxon>
        <taxon>Ascomycota</taxon>
        <taxon>Saccharomycotina</taxon>
        <taxon>Pichiomycetes</taxon>
        <taxon>Pichiales</taxon>
        <taxon>Pichiaceae</taxon>
        <taxon>Brettanomyces</taxon>
    </lineage>
</organism>
<dbReference type="AlphaFoldDB" id="A0A448YLX2"/>
<evidence type="ECO:0000313" key="10">
    <source>
        <dbReference type="Proteomes" id="UP000290900"/>
    </source>
</evidence>
<dbReference type="GO" id="GO:0005737">
    <property type="term" value="C:cytoplasm"/>
    <property type="evidence" value="ECO:0007669"/>
    <property type="project" value="UniProtKB-SubCell"/>
</dbReference>
<dbReference type="STRING" id="13370.A0A448YLX2"/>
<accession>A0A448YLX2</accession>
<dbReference type="CDD" id="cd01400">
    <property type="entry name" value="6PGL"/>
    <property type="match status" value="1"/>
</dbReference>
<gene>
    <name evidence="9" type="ORF">BRENAR_LOCUS2677</name>
</gene>
<dbReference type="InterPro" id="IPR006148">
    <property type="entry name" value="Glc/Gal-6P_isomerase"/>
</dbReference>
<dbReference type="FunFam" id="3.40.50.1360:FF:000005">
    <property type="entry name" value="6-phosphogluconolactonase"/>
    <property type="match status" value="1"/>
</dbReference>
<dbReference type="InterPro" id="IPR005900">
    <property type="entry name" value="6-phosphogluconolactonase_DevB"/>
</dbReference>
<comment type="catalytic activity">
    <reaction evidence="1">
        <text>6-phospho-D-glucono-1,5-lactone + H2O = 6-phospho-D-gluconate + H(+)</text>
        <dbReference type="Rhea" id="RHEA:12556"/>
        <dbReference type="ChEBI" id="CHEBI:15377"/>
        <dbReference type="ChEBI" id="CHEBI:15378"/>
        <dbReference type="ChEBI" id="CHEBI:57955"/>
        <dbReference type="ChEBI" id="CHEBI:58759"/>
        <dbReference type="EC" id="3.1.1.31"/>
    </reaction>
</comment>
<comment type="subcellular location">
    <subcellularLocation>
        <location evidence="2">Cytoplasm</location>
    </subcellularLocation>
</comment>
<dbReference type="Pfam" id="PF01182">
    <property type="entry name" value="Glucosamine_iso"/>
    <property type="match status" value="1"/>
</dbReference>
<dbReference type="InterPro" id="IPR039104">
    <property type="entry name" value="6PGL"/>
</dbReference>
<dbReference type="Proteomes" id="UP000290900">
    <property type="component" value="Unassembled WGS sequence"/>
</dbReference>
<evidence type="ECO:0000259" key="8">
    <source>
        <dbReference type="Pfam" id="PF01182"/>
    </source>
</evidence>
<dbReference type="GO" id="GO:0005975">
    <property type="term" value="P:carbohydrate metabolic process"/>
    <property type="evidence" value="ECO:0007669"/>
    <property type="project" value="InterPro"/>
</dbReference>
<dbReference type="InterPro" id="IPR037171">
    <property type="entry name" value="NagB/RpiA_transferase-like"/>
</dbReference>
<proteinExistence type="inferred from homology"/>
<dbReference type="GO" id="GO:0006098">
    <property type="term" value="P:pentose-phosphate shunt"/>
    <property type="evidence" value="ECO:0007669"/>
    <property type="project" value="InterPro"/>
</dbReference>
<comment type="similarity">
    <text evidence="4 7">Belongs to the glucosamine/galactosamine-6-phosphate isomerase family. 6-phosphogluconolactonase subfamily.</text>
</comment>
<keyword evidence="6" id="KW-0378">Hydrolase</keyword>
<name>A0A448YLX2_BRENA</name>
<comment type="pathway">
    <text evidence="3">Carbohydrate degradation; pentose phosphate pathway; D-ribulose 5-phosphate from D-glucose 6-phosphate (oxidative stage): step 2/3.</text>
</comment>
<dbReference type="SUPFAM" id="SSF100950">
    <property type="entry name" value="NagB/RpiA/CoA transferase-like"/>
    <property type="match status" value="1"/>
</dbReference>
<sequence length="252" mass="27780">MVEVYEYADSKEASYALSEYIVDAQDKVLAKEKVFRIAISGGSLVGALQEGLVLNKAIAPRVKWAQWEIYFVDERLLPLSNQDSNYGLFKRKVVNLLDSKITRPKIVAINTTLLSPSGGQDDVIATDYARRLPDHMDVVILGCGEDGHICSLFPGHKLLPETTKMVANIDDSPKPPARRITFTLPYLKKATQIAFFAFGSGKNPVLKRVFSKKEEDLPSAMVNNFPGIPVSWFVDEAAIEGAGVPTSTYGEK</sequence>
<keyword evidence="10" id="KW-1185">Reference proteome</keyword>
<evidence type="ECO:0000256" key="1">
    <source>
        <dbReference type="ARBA" id="ARBA00000832"/>
    </source>
</evidence>
<dbReference type="InParanoid" id="A0A448YLX2"/>
<reference evidence="9 10" key="1">
    <citation type="submission" date="2018-12" db="EMBL/GenBank/DDBJ databases">
        <authorList>
            <person name="Tiukova I."/>
            <person name="Dainat J."/>
        </authorList>
    </citation>
    <scope>NUCLEOTIDE SEQUENCE [LARGE SCALE GENOMIC DNA]</scope>
</reference>
<evidence type="ECO:0000256" key="5">
    <source>
        <dbReference type="ARBA" id="ARBA00022490"/>
    </source>
</evidence>
<dbReference type="GO" id="GO:0017057">
    <property type="term" value="F:6-phosphogluconolactonase activity"/>
    <property type="evidence" value="ECO:0007669"/>
    <property type="project" value="UniProtKB-EC"/>
</dbReference>
<dbReference type="NCBIfam" id="TIGR01198">
    <property type="entry name" value="pgl"/>
    <property type="match status" value="1"/>
</dbReference>
<protein>
    <recommendedName>
        <fullName evidence="7">6-phosphogluconolactonase-like protein</fullName>
    </recommendedName>
</protein>
<evidence type="ECO:0000256" key="4">
    <source>
        <dbReference type="ARBA" id="ARBA00010662"/>
    </source>
</evidence>
<dbReference type="PANTHER" id="PTHR11054:SF24">
    <property type="entry name" value="6-PHOSPHOGLUCONOLACTONASE 3-RELATED"/>
    <property type="match status" value="1"/>
</dbReference>
<evidence type="ECO:0000256" key="7">
    <source>
        <dbReference type="RuleBase" id="RU365095"/>
    </source>
</evidence>
<dbReference type="FunCoup" id="A0A448YLX2">
    <property type="interactions" value="739"/>
</dbReference>
<dbReference type="PANTHER" id="PTHR11054">
    <property type="entry name" value="6-PHOSPHOGLUCONOLACTONASE"/>
    <property type="match status" value="1"/>
</dbReference>
<dbReference type="Gene3D" id="3.40.50.1360">
    <property type="match status" value="1"/>
</dbReference>
<dbReference type="EMBL" id="CAACVR010000014">
    <property type="protein sequence ID" value="VEU21945.1"/>
    <property type="molecule type" value="Genomic_DNA"/>
</dbReference>
<keyword evidence="5" id="KW-0963">Cytoplasm</keyword>
<dbReference type="OrthoDB" id="432544at2759"/>
<feature type="domain" description="Glucosamine/galactosamine-6-phosphate isomerase" evidence="8">
    <location>
        <begin position="9"/>
        <end position="223"/>
    </location>
</feature>